<keyword evidence="4" id="KW-1185">Reference proteome</keyword>
<dbReference type="Gene3D" id="3.30.450.20">
    <property type="entry name" value="PAS domain"/>
    <property type="match status" value="1"/>
</dbReference>
<dbReference type="SMART" id="SM00267">
    <property type="entry name" value="GGDEF"/>
    <property type="match status" value="1"/>
</dbReference>
<gene>
    <name evidence="3" type="ORF">QVZ43_10635</name>
</gene>
<reference evidence="3" key="1">
    <citation type="submission" date="2023-07" db="EMBL/GenBank/DDBJ databases">
        <title>Marinobacter sp. chi1 genome sequencing and assembly.</title>
        <authorList>
            <person name="Park S."/>
        </authorList>
    </citation>
    <scope>NUCLEOTIDE SEQUENCE</scope>
    <source>
        <strain evidence="3">Chi1</strain>
    </source>
</reference>
<evidence type="ECO:0000259" key="2">
    <source>
        <dbReference type="PROSITE" id="PS50887"/>
    </source>
</evidence>
<evidence type="ECO:0000313" key="4">
    <source>
        <dbReference type="Proteomes" id="UP001168640"/>
    </source>
</evidence>
<sequence length="529" mass="58342">MEVTRSIRSKLVAIMAISAFCFLLISAPITGYFSYIQHKDSASKQQSRLVGAVTSSASISAYVKNREIADDVISGLLLDDEILHVRLEGVERFEVESGVSITDERITTDKPTDYPLYSPIDDSDQIGSLLVWSNDGLITERAIGSVKENLAWLIIMSLLFTLVSIHTANKLVGFPLRELARQVSISEPGSELEIEVDKANQGDEIGLVARSVNNFLNVTREALETERSLRRQIERLDRHYQNIFASTNVGIMVLDENGVLLHSNPVLLERIIRVTESERKRLLSESFFEVAFRNPDSAWSLVARARKHGDTVSADFELGLSGESPVWVHCLISGAGRGQGQERLIEAVVYDVTSRVQASAQVQKMAEEDPLTGLKNRRGCQQYFDRKKEQVGWVPELAVMLLDLDGFKPINDSLGHAAGDHILQVIAERLQACVRSNIDLVGRLGGDEFVVVIESGRSSKEDMARIANKIIGEVSRPVVFGENVSVSVGVSIGIAYSGQSENFEAALDAADQAMYKVKMAGKNNYNFAL</sequence>
<dbReference type="InterPro" id="IPR029787">
    <property type="entry name" value="Nucleotide_cyclase"/>
</dbReference>
<dbReference type="NCBIfam" id="TIGR00254">
    <property type="entry name" value="GGDEF"/>
    <property type="match status" value="1"/>
</dbReference>
<comment type="caution">
    <text evidence="3">The sequence shown here is derived from an EMBL/GenBank/DDBJ whole genome shotgun (WGS) entry which is preliminary data.</text>
</comment>
<evidence type="ECO:0000256" key="1">
    <source>
        <dbReference type="SAM" id="Phobius"/>
    </source>
</evidence>
<dbReference type="Proteomes" id="UP001168640">
    <property type="component" value="Unassembled WGS sequence"/>
</dbReference>
<dbReference type="Pfam" id="PF00990">
    <property type="entry name" value="GGDEF"/>
    <property type="match status" value="1"/>
</dbReference>
<keyword evidence="1" id="KW-0472">Membrane</keyword>
<keyword evidence="1" id="KW-1133">Transmembrane helix</keyword>
<proteinExistence type="predicted"/>
<keyword evidence="3" id="KW-0808">Transferase</keyword>
<dbReference type="Gene3D" id="3.30.70.270">
    <property type="match status" value="1"/>
</dbReference>
<protein>
    <submittedName>
        <fullName evidence="3">Sensor domain-containing diguanylate cyclase</fullName>
        <ecNumber evidence="3">2.7.7.65</ecNumber>
    </submittedName>
</protein>
<dbReference type="GO" id="GO:0052621">
    <property type="term" value="F:diguanylate cyclase activity"/>
    <property type="evidence" value="ECO:0007669"/>
    <property type="project" value="UniProtKB-EC"/>
</dbReference>
<dbReference type="InterPro" id="IPR035965">
    <property type="entry name" value="PAS-like_dom_sf"/>
</dbReference>
<dbReference type="SUPFAM" id="SSF55073">
    <property type="entry name" value="Nucleotide cyclase"/>
    <property type="match status" value="1"/>
</dbReference>
<dbReference type="RefSeq" id="WP_302909921.1">
    <property type="nucleotide sequence ID" value="NZ_JAUMIS010000002.1"/>
</dbReference>
<dbReference type="SUPFAM" id="SSF55785">
    <property type="entry name" value="PYP-like sensor domain (PAS domain)"/>
    <property type="match status" value="1"/>
</dbReference>
<dbReference type="PROSITE" id="PS50887">
    <property type="entry name" value="GGDEF"/>
    <property type="match status" value="1"/>
</dbReference>
<dbReference type="Gene3D" id="6.10.340.10">
    <property type="match status" value="1"/>
</dbReference>
<dbReference type="InterPro" id="IPR043128">
    <property type="entry name" value="Rev_trsase/Diguanyl_cyclase"/>
</dbReference>
<feature type="transmembrane region" description="Helical" evidence="1">
    <location>
        <begin position="12"/>
        <end position="35"/>
    </location>
</feature>
<dbReference type="InterPro" id="IPR052155">
    <property type="entry name" value="Biofilm_reg_signaling"/>
</dbReference>
<dbReference type="PANTHER" id="PTHR44757:SF2">
    <property type="entry name" value="BIOFILM ARCHITECTURE MAINTENANCE PROTEIN MBAA"/>
    <property type="match status" value="1"/>
</dbReference>
<accession>A0ABT8W1Q4</accession>
<keyword evidence="3" id="KW-0548">Nucleotidyltransferase</keyword>
<dbReference type="PANTHER" id="PTHR44757">
    <property type="entry name" value="DIGUANYLATE CYCLASE DGCP"/>
    <property type="match status" value="1"/>
</dbReference>
<dbReference type="EC" id="2.7.7.65" evidence="3"/>
<feature type="domain" description="GGDEF" evidence="2">
    <location>
        <begin position="395"/>
        <end position="529"/>
    </location>
</feature>
<evidence type="ECO:0000313" key="3">
    <source>
        <dbReference type="EMBL" id="MDO3722178.1"/>
    </source>
</evidence>
<organism evidence="3 4">
    <name type="scientific">Marinobacter suaedae</name>
    <dbReference type="NCBI Taxonomy" id="3057675"/>
    <lineage>
        <taxon>Bacteria</taxon>
        <taxon>Pseudomonadati</taxon>
        <taxon>Pseudomonadota</taxon>
        <taxon>Gammaproteobacteria</taxon>
        <taxon>Pseudomonadales</taxon>
        <taxon>Marinobacteraceae</taxon>
        <taxon>Marinobacter</taxon>
    </lineage>
</organism>
<dbReference type="EMBL" id="JAUMIS010000002">
    <property type="protein sequence ID" value="MDO3722178.1"/>
    <property type="molecule type" value="Genomic_DNA"/>
</dbReference>
<dbReference type="InterPro" id="IPR000160">
    <property type="entry name" value="GGDEF_dom"/>
</dbReference>
<keyword evidence="1" id="KW-0812">Transmembrane</keyword>
<dbReference type="CDD" id="cd01949">
    <property type="entry name" value="GGDEF"/>
    <property type="match status" value="1"/>
</dbReference>
<name>A0ABT8W1Q4_9GAMM</name>